<keyword evidence="2" id="KW-1185">Reference proteome</keyword>
<organism evidence="1 2">
    <name type="scientific">Clostridium omnivorum</name>
    <dbReference type="NCBI Taxonomy" id="1604902"/>
    <lineage>
        <taxon>Bacteria</taxon>
        <taxon>Bacillati</taxon>
        <taxon>Bacillota</taxon>
        <taxon>Clostridia</taxon>
        <taxon>Eubacteriales</taxon>
        <taxon>Clostridiaceae</taxon>
        <taxon>Clostridium</taxon>
    </lineage>
</organism>
<name>A0ABQ5NCI9_9CLOT</name>
<evidence type="ECO:0000313" key="2">
    <source>
        <dbReference type="Proteomes" id="UP001208567"/>
    </source>
</evidence>
<dbReference type="RefSeq" id="WP_264852335.1">
    <property type="nucleotide sequence ID" value="NZ_BRXR01000002.1"/>
</dbReference>
<evidence type="ECO:0000313" key="1">
    <source>
        <dbReference type="EMBL" id="GLC32876.1"/>
    </source>
</evidence>
<evidence type="ECO:0008006" key="3">
    <source>
        <dbReference type="Google" id="ProtNLM"/>
    </source>
</evidence>
<protein>
    <recommendedName>
        <fullName evidence="3">Transcriptional regulator</fullName>
    </recommendedName>
</protein>
<reference evidence="1 2" key="1">
    <citation type="journal article" date="2024" name="Int. J. Syst. Evol. Microbiol.">
        <title>Clostridium omnivorum sp. nov., isolated from anoxic soil under the treatment of reductive soil disinfestation.</title>
        <authorList>
            <person name="Ueki A."/>
            <person name="Tonouchi A."/>
            <person name="Kaku N."/>
            <person name="Honma S."/>
            <person name="Ueki K."/>
        </authorList>
    </citation>
    <scope>NUCLEOTIDE SEQUENCE [LARGE SCALE GENOMIC DNA]</scope>
    <source>
        <strain evidence="1 2">E14</strain>
    </source>
</reference>
<comment type="caution">
    <text evidence="1">The sequence shown here is derived from an EMBL/GenBank/DDBJ whole genome shotgun (WGS) entry which is preliminary data.</text>
</comment>
<accession>A0ABQ5NCI9</accession>
<proteinExistence type="predicted"/>
<gene>
    <name evidence="1" type="ORF">bsdE14_42860</name>
</gene>
<dbReference type="EMBL" id="BRXR01000002">
    <property type="protein sequence ID" value="GLC32876.1"/>
    <property type="molecule type" value="Genomic_DNA"/>
</dbReference>
<dbReference type="Proteomes" id="UP001208567">
    <property type="component" value="Unassembled WGS sequence"/>
</dbReference>
<sequence length="94" mass="10842">MKKVKSYSLSEDAIKEVIRIKELKGYKSESDALESIILNKVSDDERIKKIVLEILKENQLAVTNQSNTTPVEETIKDEVEQNLLNSMNDIFKRM</sequence>